<dbReference type="Proteomes" id="UP000231912">
    <property type="component" value="Unassembled WGS sequence"/>
</dbReference>
<evidence type="ECO:0000313" key="2">
    <source>
        <dbReference type="Proteomes" id="UP000231912"/>
    </source>
</evidence>
<organism evidence="1 2">
    <name type="scientific">Leptospira wolffii</name>
    <dbReference type="NCBI Taxonomy" id="409998"/>
    <lineage>
        <taxon>Bacteria</taxon>
        <taxon>Pseudomonadati</taxon>
        <taxon>Spirochaetota</taxon>
        <taxon>Spirochaetia</taxon>
        <taxon>Leptospirales</taxon>
        <taxon>Leptospiraceae</taxon>
        <taxon>Leptospira</taxon>
    </lineage>
</organism>
<proteinExistence type="predicted"/>
<reference evidence="1 2" key="1">
    <citation type="submission" date="2017-07" db="EMBL/GenBank/DDBJ databases">
        <title>Leptospira spp. isolated from tropical soils.</title>
        <authorList>
            <person name="Thibeaux R."/>
            <person name="Iraola G."/>
            <person name="Ferres I."/>
            <person name="Bierque E."/>
            <person name="Girault D."/>
            <person name="Soupe-Gilbert M.-E."/>
            <person name="Picardeau M."/>
            <person name="Goarant C."/>
        </authorList>
    </citation>
    <scope>NUCLEOTIDE SEQUENCE [LARGE SCALE GENOMIC DNA]</scope>
    <source>
        <strain evidence="1 2">FH2-C-A2</strain>
    </source>
</reference>
<sequence>MFLIVLCFSKIFRQVIDIPIRFKGKTLLFEVFYKGFCIAEFLTRIRIFKRNPPKEFFTPFSRLGNRQIIRGLDPYRSEYDDDRLS</sequence>
<gene>
    <name evidence="1" type="ORF">CH371_12590</name>
</gene>
<name>A0A2M9ZBC5_9LEPT</name>
<comment type="caution">
    <text evidence="1">The sequence shown here is derived from an EMBL/GenBank/DDBJ whole genome shotgun (WGS) entry which is preliminary data.</text>
</comment>
<dbReference type="EMBL" id="NPDT01000004">
    <property type="protein sequence ID" value="PJZ65746.1"/>
    <property type="molecule type" value="Genomic_DNA"/>
</dbReference>
<dbReference type="AlphaFoldDB" id="A0A2M9ZBC5"/>
<protein>
    <submittedName>
        <fullName evidence="1">Uncharacterized protein</fullName>
    </submittedName>
</protein>
<evidence type="ECO:0000313" key="1">
    <source>
        <dbReference type="EMBL" id="PJZ65746.1"/>
    </source>
</evidence>
<accession>A0A2M9ZBC5</accession>